<keyword evidence="2" id="KW-1185">Reference proteome</keyword>
<proteinExistence type="predicted"/>
<feature type="non-terminal residue" evidence="1">
    <location>
        <position position="85"/>
    </location>
</feature>
<accession>A0A4Y1ZVQ4</accession>
<reference evidence="1 2" key="1">
    <citation type="journal article" date="2019" name="Sci. Rep.">
        <title>Orb-weaving spider Araneus ventricosus genome elucidates the spidroin gene catalogue.</title>
        <authorList>
            <person name="Kono N."/>
            <person name="Nakamura H."/>
            <person name="Ohtoshi R."/>
            <person name="Moran D.A.P."/>
            <person name="Shinohara A."/>
            <person name="Yoshida Y."/>
            <person name="Fujiwara M."/>
            <person name="Mori M."/>
            <person name="Tomita M."/>
            <person name="Arakawa K."/>
        </authorList>
    </citation>
    <scope>NUCLEOTIDE SEQUENCE [LARGE SCALE GENOMIC DNA]</scope>
</reference>
<comment type="caution">
    <text evidence="1">The sequence shown here is derived from an EMBL/GenBank/DDBJ whole genome shotgun (WGS) entry which is preliminary data.</text>
</comment>
<evidence type="ECO:0000313" key="1">
    <source>
        <dbReference type="EMBL" id="GBL70602.1"/>
    </source>
</evidence>
<sequence length="85" mass="9234">MLARASAVPKVPWLTSEKVKTVISSLNLMLSHFVPKVTFHYHASGNWPCTTSASRTPTLKNFNIHLGTVPGNAAATDNTVTQSRK</sequence>
<organism evidence="1 2">
    <name type="scientific">Araneus ventricosus</name>
    <name type="common">Orbweaver spider</name>
    <name type="synonym">Epeira ventricosa</name>
    <dbReference type="NCBI Taxonomy" id="182803"/>
    <lineage>
        <taxon>Eukaryota</taxon>
        <taxon>Metazoa</taxon>
        <taxon>Ecdysozoa</taxon>
        <taxon>Arthropoda</taxon>
        <taxon>Chelicerata</taxon>
        <taxon>Arachnida</taxon>
        <taxon>Araneae</taxon>
        <taxon>Araneomorphae</taxon>
        <taxon>Entelegynae</taxon>
        <taxon>Araneoidea</taxon>
        <taxon>Araneidae</taxon>
        <taxon>Araneus</taxon>
    </lineage>
</organism>
<dbReference type="AlphaFoldDB" id="A0A4Y1ZVQ4"/>
<dbReference type="EMBL" id="BGPR01078476">
    <property type="protein sequence ID" value="GBL70602.1"/>
    <property type="molecule type" value="Genomic_DNA"/>
</dbReference>
<name>A0A4Y1ZVQ4_ARAVE</name>
<evidence type="ECO:0000313" key="2">
    <source>
        <dbReference type="Proteomes" id="UP000499080"/>
    </source>
</evidence>
<dbReference type="Proteomes" id="UP000499080">
    <property type="component" value="Unassembled WGS sequence"/>
</dbReference>
<gene>
    <name evidence="1" type="ORF">AVEN_207097_1</name>
</gene>
<protein>
    <submittedName>
        <fullName evidence="1">Uncharacterized protein</fullName>
    </submittedName>
</protein>